<feature type="domain" description="Alpha-glycerophosphate oxidase C-terminal" evidence="12">
    <location>
        <begin position="405"/>
        <end position="534"/>
    </location>
</feature>
<dbReference type="AlphaFoldDB" id="A0A4S4K2D2"/>
<dbReference type="InterPro" id="IPR000447">
    <property type="entry name" value="G3P_DH_FAD-dep"/>
</dbReference>
<dbReference type="PANTHER" id="PTHR11985">
    <property type="entry name" value="GLYCEROL-3-PHOSPHATE DEHYDROGENASE"/>
    <property type="match status" value="1"/>
</dbReference>
<dbReference type="Pfam" id="PF16901">
    <property type="entry name" value="DAO_C"/>
    <property type="match status" value="1"/>
</dbReference>
<evidence type="ECO:0000256" key="1">
    <source>
        <dbReference type="ARBA" id="ARBA00001974"/>
    </source>
</evidence>
<dbReference type="EMBL" id="JALP01000049">
    <property type="protein sequence ID" value="THG91751.1"/>
    <property type="molecule type" value="Genomic_DNA"/>
</dbReference>
<comment type="catalytic activity">
    <reaction evidence="10">
        <text>a quinone + sn-glycerol 3-phosphate = dihydroxyacetone phosphate + a quinol</text>
        <dbReference type="Rhea" id="RHEA:18977"/>
        <dbReference type="ChEBI" id="CHEBI:24646"/>
        <dbReference type="ChEBI" id="CHEBI:57597"/>
        <dbReference type="ChEBI" id="CHEBI:57642"/>
        <dbReference type="ChEBI" id="CHEBI:132124"/>
        <dbReference type="EC" id="1.1.5.3"/>
    </reaction>
</comment>
<evidence type="ECO:0000256" key="2">
    <source>
        <dbReference type="ARBA" id="ARBA00004977"/>
    </source>
</evidence>
<protein>
    <recommendedName>
        <fullName evidence="5">Aerobic glycerol-3-phosphate dehydrogenase</fullName>
        <ecNumber evidence="4">1.1.5.3</ecNumber>
    </recommendedName>
</protein>
<dbReference type="PROSITE" id="PS00978">
    <property type="entry name" value="FAD_G3PDH_2"/>
    <property type="match status" value="1"/>
</dbReference>
<evidence type="ECO:0000256" key="9">
    <source>
        <dbReference type="ARBA" id="ARBA00023002"/>
    </source>
</evidence>
<evidence type="ECO:0000259" key="11">
    <source>
        <dbReference type="Pfam" id="PF01266"/>
    </source>
</evidence>
<sequence length="558" mass="63268">MNFSYQNRPKILESMEKMELDVLVIGGGITGAGILLDGQSRGLQMGLIEMDDFASGTSSRSTKLIHGGLRYLKQFEIKLVAEVGKERAIVYENAPHVTTPVKMMLPFYKGGTFGRLTTSLGLKVYDYLAQVKRVERRKMLSKKETVTREPLLKQDGLRGSGVYVEYRTDDARLTLEIIKKAYELGAKAVNYVEAKHFIYKDKKVVGVKVEDLLSGQSKTIYAKHIVNATGPWADHLREQDRSKEGKYLHLTKGVHIVIDQKKFPINDAIYFDTPFNDGRMIFAIPRGQKTYIGTTDTDYFGDPKEVKMTMSDLTYLIRAINGLFPKQKLKEEDIESSWAGLRPLIHEQGKGPSDISRKDELFLAKSGLITIAGGKLTGYRKMAEKTMSVIAARIQESESRQLPNSETNKVILSGGEVGGSAQFEQFIENKIPFGKEVGFSEEEARQIIKKYGSNCQLIFELAKEHFWELERTGLPLVVSSTLLYSLEHEMAVCPADYYVRRSSLLLFDIGLVKKTKNRTLNWLGRKLKWTNEQKRNYTRDLDRQMELATSGIEHEEDK</sequence>
<name>A0A4S4K2D2_ALKAL</name>
<reference evidence="13 14" key="1">
    <citation type="submission" date="2014-01" db="EMBL/GenBank/DDBJ databases">
        <title>Draft genome sequencing of Bacillus alcalophilus CGMCC 1.3604.</title>
        <authorList>
            <person name="Yang J."/>
            <person name="Diao L."/>
            <person name="Yang S."/>
        </authorList>
    </citation>
    <scope>NUCLEOTIDE SEQUENCE [LARGE SCALE GENOMIC DNA]</scope>
    <source>
        <strain evidence="13 14">CGMCC 1.3604</strain>
    </source>
</reference>
<keyword evidence="6" id="KW-0285">Flavoprotein</keyword>
<feature type="domain" description="FAD dependent oxidoreductase" evidence="11">
    <location>
        <begin position="21"/>
        <end position="378"/>
    </location>
</feature>
<dbReference type="SUPFAM" id="SSF51905">
    <property type="entry name" value="FAD/NAD(P)-binding domain"/>
    <property type="match status" value="1"/>
</dbReference>
<comment type="similarity">
    <text evidence="3">Belongs to the FAD-dependent glycerol-3-phosphate dehydrogenase family.</text>
</comment>
<dbReference type="GO" id="GO:0046168">
    <property type="term" value="P:glycerol-3-phosphate catabolic process"/>
    <property type="evidence" value="ECO:0007669"/>
    <property type="project" value="TreeGrafter"/>
</dbReference>
<dbReference type="RefSeq" id="WP_003321450.1">
    <property type="nucleotide sequence ID" value="NZ_JALP01000049.1"/>
</dbReference>
<organism evidence="13 14">
    <name type="scientific">Alkalihalobacillus alcalophilus ATCC 27647 = CGMCC 1.3604</name>
    <dbReference type="NCBI Taxonomy" id="1218173"/>
    <lineage>
        <taxon>Bacteria</taxon>
        <taxon>Bacillati</taxon>
        <taxon>Bacillota</taxon>
        <taxon>Bacilli</taxon>
        <taxon>Bacillales</taxon>
        <taxon>Bacillaceae</taxon>
        <taxon>Alkalihalobacillus</taxon>
    </lineage>
</organism>
<evidence type="ECO:0000256" key="4">
    <source>
        <dbReference type="ARBA" id="ARBA00013029"/>
    </source>
</evidence>
<comment type="pathway">
    <text evidence="2">Polyol metabolism; glycerol degradation via glycerol kinase pathway; glycerone phosphate from sn-glycerol 3-phosphate (aerobic route): step 1/1.</text>
</comment>
<dbReference type="InterPro" id="IPR006076">
    <property type="entry name" value="FAD-dep_OxRdtase"/>
</dbReference>
<dbReference type="GO" id="GO:0004368">
    <property type="term" value="F:glycerol-3-phosphate dehydrogenase (quinone) activity"/>
    <property type="evidence" value="ECO:0007669"/>
    <property type="project" value="UniProtKB-EC"/>
</dbReference>
<evidence type="ECO:0000256" key="7">
    <source>
        <dbReference type="ARBA" id="ARBA00022798"/>
    </source>
</evidence>
<keyword evidence="9" id="KW-0560">Oxidoreductase</keyword>
<dbReference type="SUPFAM" id="SSF54373">
    <property type="entry name" value="FAD-linked reductases, C-terminal domain"/>
    <property type="match status" value="1"/>
</dbReference>
<dbReference type="Gene3D" id="3.50.50.60">
    <property type="entry name" value="FAD/NAD(P)-binding domain"/>
    <property type="match status" value="1"/>
</dbReference>
<evidence type="ECO:0000256" key="6">
    <source>
        <dbReference type="ARBA" id="ARBA00022630"/>
    </source>
</evidence>
<evidence type="ECO:0000259" key="12">
    <source>
        <dbReference type="Pfam" id="PF16901"/>
    </source>
</evidence>
<accession>A0A4S4K2D2</accession>
<dbReference type="PANTHER" id="PTHR11985:SF35">
    <property type="entry name" value="ANAEROBIC GLYCEROL-3-PHOSPHATE DEHYDROGENASE SUBUNIT A"/>
    <property type="match status" value="1"/>
</dbReference>
<dbReference type="InterPro" id="IPR031656">
    <property type="entry name" value="DAO_C"/>
</dbReference>
<evidence type="ECO:0000313" key="14">
    <source>
        <dbReference type="Proteomes" id="UP000297014"/>
    </source>
</evidence>
<dbReference type="Pfam" id="PF01266">
    <property type="entry name" value="DAO"/>
    <property type="match status" value="1"/>
</dbReference>
<evidence type="ECO:0000313" key="13">
    <source>
        <dbReference type="EMBL" id="THG91751.1"/>
    </source>
</evidence>
<dbReference type="Gene3D" id="1.10.8.870">
    <property type="entry name" value="Alpha-glycerophosphate oxidase, cap domain"/>
    <property type="match status" value="1"/>
</dbReference>
<dbReference type="PRINTS" id="PR01001">
    <property type="entry name" value="FADG3PDH"/>
</dbReference>
<evidence type="ECO:0000256" key="10">
    <source>
        <dbReference type="ARBA" id="ARBA00049055"/>
    </source>
</evidence>
<dbReference type="Proteomes" id="UP000297014">
    <property type="component" value="Unassembled WGS sequence"/>
</dbReference>
<keyword evidence="8" id="KW-0274">FAD</keyword>
<keyword evidence="7" id="KW-0319">Glycerol metabolism</keyword>
<dbReference type="OrthoDB" id="9766796at2"/>
<proteinExistence type="inferred from homology"/>
<dbReference type="EC" id="1.1.5.3" evidence="4"/>
<evidence type="ECO:0000256" key="5">
    <source>
        <dbReference type="ARBA" id="ARBA00017956"/>
    </source>
</evidence>
<evidence type="ECO:0000256" key="3">
    <source>
        <dbReference type="ARBA" id="ARBA00007330"/>
    </source>
</evidence>
<gene>
    <name evidence="13" type="ORF">AJ85_01990</name>
</gene>
<comment type="caution">
    <text evidence="13">The sequence shown here is derived from an EMBL/GenBank/DDBJ whole genome shotgun (WGS) entry which is preliminary data.</text>
</comment>
<comment type="cofactor">
    <cofactor evidence="1">
        <name>FAD</name>
        <dbReference type="ChEBI" id="CHEBI:57692"/>
    </cofactor>
</comment>
<dbReference type="UniPathway" id="UPA00618">
    <property type="reaction ID" value="UER00674"/>
</dbReference>
<dbReference type="InterPro" id="IPR036188">
    <property type="entry name" value="FAD/NAD-bd_sf"/>
</dbReference>
<evidence type="ECO:0000256" key="8">
    <source>
        <dbReference type="ARBA" id="ARBA00022827"/>
    </source>
</evidence>
<dbReference type="Gene3D" id="3.30.9.10">
    <property type="entry name" value="D-Amino Acid Oxidase, subunit A, domain 2"/>
    <property type="match status" value="1"/>
</dbReference>
<dbReference type="InterPro" id="IPR038299">
    <property type="entry name" value="DAO_C_sf"/>
</dbReference>
<dbReference type="GO" id="GO:0019563">
    <property type="term" value="P:glycerol catabolic process"/>
    <property type="evidence" value="ECO:0007669"/>
    <property type="project" value="UniProtKB-UniPathway"/>
</dbReference>